<dbReference type="InterPro" id="IPR021056">
    <property type="entry name" value="Mt_import_IM_translocase_Tim54"/>
</dbReference>
<comment type="similarity">
    <text evidence="2">Belongs to the TIM54 family.</text>
</comment>
<dbReference type="OrthoDB" id="5598305at2759"/>
<evidence type="ECO:0000256" key="11">
    <source>
        <dbReference type="ARBA" id="ARBA00023136"/>
    </source>
</evidence>
<keyword evidence="9" id="KW-0811">Translocation</keyword>
<keyword evidence="4" id="KW-0813">Transport</keyword>
<evidence type="ECO:0000313" key="14">
    <source>
        <dbReference type="Proteomes" id="UP000037035"/>
    </source>
</evidence>
<comment type="subcellular location">
    <subcellularLocation>
        <location evidence="1">Mitochondrion inner membrane</location>
        <topology evidence="1">Single-pass membrane protein</topology>
    </subcellularLocation>
</comment>
<comment type="caution">
    <text evidence="13">The sequence shown here is derived from an EMBL/GenBank/DDBJ whole genome shotgun (WGS) entry which is preliminary data.</text>
</comment>
<proteinExistence type="inferred from homology"/>
<dbReference type="GO" id="GO:0015031">
    <property type="term" value="P:protein transport"/>
    <property type="evidence" value="ECO:0007669"/>
    <property type="project" value="UniProtKB-KW"/>
</dbReference>
<dbReference type="Proteomes" id="UP000037035">
    <property type="component" value="Unassembled WGS sequence"/>
</dbReference>
<evidence type="ECO:0000256" key="5">
    <source>
        <dbReference type="ARBA" id="ARBA00022692"/>
    </source>
</evidence>
<reference evidence="13 14" key="1">
    <citation type="submission" date="2015-08" db="EMBL/GenBank/DDBJ databases">
        <title>Next Generation Sequencing and Analysis of the Genome of Puccinia sorghi L Schw, the Causal Agent of Maize Common Rust.</title>
        <authorList>
            <person name="Rochi L."/>
            <person name="Burguener G."/>
            <person name="Darino M."/>
            <person name="Turjanski A."/>
            <person name="Kreff E."/>
            <person name="Dieguez M.J."/>
            <person name="Sacco F."/>
        </authorList>
    </citation>
    <scope>NUCLEOTIDE SEQUENCE [LARGE SCALE GENOMIC DNA]</scope>
    <source>
        <strain evidence="13 14">RO10H11247</strain>
    </source>
</reference>
<keyword evidence="10" id="KW-0496">Mitochondrion</keyword>
<keyword evidence="7" id="KW-0653">Protein transport</keyword>
<evidence type="ECO:0000256" key="6">
    <source>
        <dbReference type="ARBA" id="ARBA00022792"/>
    </source>
</evidence>
<keyword evidence="11" id="KW-0472">Membrane</keyword>
<protein>
    <recommendedName>
        <fullName evidence="3">Mitochondrial import inner membrane translocase subunit TIM54</fullName>
    </recommendedName>
</protein>
<dbReference type="VEuPathDB" id="FungiDB:VP01_1575g1"/>
<evidence type="ECO:0000256" key="2">
    <source>
        <dbReference type="ARBA" id="ARBA00006355"/>
    </source>
</evidence>
<keyword evidence="14" id="KW-1185">Reference proteome</keyword>
<organism evidence="13 14">
    <name type="scientific">Puccinia sorghi</name>
    <dbReference type="NCBI Taxonomy" id="27349"/>
    <lineage>
        <taxon>Eukaryota</taxon>
        <taxon>Fungi</taxon>
        <taxon>Dikarya</taxon>
        <taxon>Basidiomycota</taxon>
        <taxon>Pucciniomycotina</taxon>
        <taxon>Pucciniomycetes</taxon>
        <taxon>Pucciniales</taxon>
        <taxon>Pucciniaceae</taxon>
        <taxon>Puccinia</taxon>
    </lineage>
</organism>
<evidence type="ECO:0000256" key="8">
    <source>
        <dbReference type="ARBA" id="ARBA00022989"/>
    </source>
</evidence>
<dbReference type="Pfam" id="PF11711">
    <property type="entry name" value="Tim54"/>
    <property type="match status" value="1"/>
</dbReference>
<dbReference type="STRING" id="27349.A0A0L6VHS2"/>
<keyword evidence="6" id="KW-0999">Mitochondrion inner membrane</keyword>
<evidence type="ECO:0000256" key="10">
    <source>
        <dbReference type="ARBA" id="ARBA00023128"/>
    </source>
</evidence>
<name>A0A0L6VHS2_9BASI</name>
<evidence type="ECO:0000256" key="9">
    <source>
        <dbReference type="ARBA" id="ARBA00023010"/>
    </source>
</evidence>
<accession>A0A0L6VHS2</accession>
<keyword evidence="5" id="KW-0812">Transmembrane</keyword>
<evidence type="ECO:0000256" key="7">
    <source>
        <dbReference type="ARBA" id="ARBA00022927"/>
    </source>
</evidence>
<evidence type="ECO:0000256" key="1">
    <source>
        <dbReference type="ARBA" id="ARBA00004434"/>
    </source>
</evidence>
<keyword evidence="8" id="KW-1133">Transmembrane helix</keyword>
<gene>
    <name evidence="13" type="ORF">VP01_1575g1</name>
</gene>
<feature type="region of interest" description="Disordered" evidence="12">
    <location>
        <begin position="468"/>
        <end position="498"/>
    </location>
</feature>
<dbReference type="AlphaFoldDB" id="A0A0L6VHS2"/>
<evidence type="ECO:0000256" key="3">
    <source>
        <dbReference type="ARBA" id="ARBA00020796"/>
    </source>
</evidence>
<evidence type="ECO:0000313" key="13">
    <source>
        <dbReference type="EMBL" id="KNZ60303.1"/>
    </source>
</evidence>
<evidence type="ECO:0000256" key="4">
    <source>
        <dbReference type="ARBA" id="ARBA00022448"/>
    </source>
</evidence>
<dbReference type="GO" id="GO:0005743">
    <property type="term" value="C:mitochondrial inner membrane"/>
    <property type="evidence" value="ECO:0007669"/>
    <property type="project" value="UniProtKB-SubCell"/>
</dbReference>
<dbReference type="EMBL" id="LAVV01006365">
    <property type="protein sequence ID" value="KNZ60303.1"/>
    <property type="molecule type" value="Genomic_DNA"/>
</dbReference>
<evidence type="ECO:0000256" key="12">
    <source>
        <dbReference type="SAM" id="MobiDB-lite"/>
    </source>
</evidence>
<sequence length="552" mass="62590">MSGTLSNQANISKPSSDINPAFRYLGIPASWLSREGSNGPRIRLPSPKTAGFLLSCGSLISYYVYDRHQCKKIKEKYLKQVQHLSESLVSSSALDGSVDAHWMPRRVDVYGARVPEDVDVDRGTQWFKKYVKPILIAAAIDYTIHNGTTPGALARKISADIRDQRVIQAAQQKDGHKLTALKPGMPGYREWHAEQNRLTGGTLILGRSSLKEYLWGLKHGYEQHIPLDEFDDDERFSKLLEDAGIFELGEAHGEFSSNEDSSMPEGLRSVHEQLKETDNHEEALFSFSPTPHKPASSQEKPTNFFNFFSQSPYIPPSAYSNSVNSDFTIKNLPPTPIPLQAPLLLVPFDHPIGIRWWPLKIYRFFNRRQQVEMGAQTAMKLVRSQSRPIEPPKHTTGLSNFPKDCSATGMTARDLENTNFQIDLTGSQDLDFLAPEADQHLRRSYRKLGKRVIEEREMFRKQLKERLIQSRQVTNDDAGEPRQGEPLNESQLRQEAFQKERKWSDQLHGWSIVRQGSGISWSPEMSNALKIYESGRDDSNIISGAHEFQQAN</sequence>